<dbReference type="PANTHER" id="PTHR43245:SF58">
    <property type="entry name" value="BLL5923 PROTEIN"/>
    <property type="match status" value="1"/>
</dbReference>
<dbReference type="InterPro" id="IPR050177">
    <property type="entry name" value="Lipid_A_modif_metabolic_enz"/>
</dbReference>
<dbReference type="eggNOG" id="COG0451">
    <property type="taxonomic scope" value="Bacteria"/>
</dbReference>
<keyword evidence="3" id="KW-1185">Reference proteome</keyword>
<evidence type="ECO:0000313" key="3">
    <source>
        <dbReference type="Proteomes" id="UP000002724"/>
    </source>
</evidence>
<name>B4SFG1_PELPB</name>
<dbReference type="PANTHER" id="PTHR43245">
    <property type="entry name" value="BIFUNCTIONAL POLYMYXIN RESISTANCE PROTEIN ARNA"/>
    <property type="match status" value="1"/>
</dbReference>
<dbReference type="HOGENOM" id="CLU_007383_6_1_10"/>
<sequence>MGDMGETVLVTGSTGFIGARLLRYLAAEDERVRVYLRPESNESALPDGVEVVRGSFGDMEALGRAVRGVDRIVHLAGVTKALDEAGYDAGNVLPVENLLAAVREHNPGLKRFLLVSTLAVAGPASEGICGMKECDLPSPVSAYGRSKLRAERLCLESAGDIPITIVRPPAVYGPGDRDVLQVFQMLSKGVLVSAGNVARQRFSLVYVDDLVCGLMMAARSERAVGAIYYITSSRSYSWDEFIAAVQPALGFRKIYRFSLPQPLLFLLGAFMGAVGSLRGKVALINRDKAYELVQDYWVCSSAQAEMDLGFTASTTLGEGIAKTISWYRRKGWL</sequence>
<gene>
    <name evidence="2" type="ordered locus">Ppha_2578</name>
</gene>
<dbReference type="InterPro" id="IPR036291">
    <property type="entry name" value="NAD(P)-bd_dom_sf"/>
</dbReference>
<dbReference type="SUPFAM" id="SSF51735">
    <property type="entry name" value="NAD(P)-binding Rossmann-fold domains"/>
    <property type="match status" value="1"/>
</dbReference>
<dbReference type="InterPro" id="IPR001509">
    <property type="entry name" value="Epimerase_deHydtase"/>
</dbReference>
<dbReference type="Pfam" id="PF01370">
    <property type="entry name" value="Epimerase"/>
    <property type="match status" value="1"/>
</dbReference>
<evidence type="ECO:0000313" key="2">
    <source>
        <dbReference type="EMBL" id="ACF44740.1"/>
    </source>
</evidence>
<dbReference type="Proteomes" id="UP000002724">
    <property type="component" value="Chromosome"/>
</dbReference>
<dbReference type="STRING" id="324925.Ppha_2578"/>
<dbReference type="EMBL" id="CP001110">
    <property type="protein sequence ID" value="ACF44740.1"/>
    <property type="molecule type" value="Genomic_DNA"/>
</dbReference>
<reference evidence="2 3" key="1">
    <citation type="submission" date="2008-06" db="EMBL/GenBank/DDBJ databases">
        <title>Complete sequence of Pelodictyon phaeoclathratiforme BU-1.</title>
        <authorList>
            <consortium name="US DOE Joint Genome Institute"/>
            <person name="Lucas S."/>
            <person name="Copeland A."/>
            <person name="Lapidus A."/>
            <person name="Glavina del Rio T."/>
            <person name="Dalin E."/>
            <person name="Tice H."/>
            <person name="Bruce D."/>
            <person name="Goodwin L."/>
            <person name="Pitluck S."/>
            <person name="Schmutz J."/>
            <person name="Larimer F."/>
            <person name="Land M."/>
            <person name="Hauser L."/>
            <person name="Kyrpides N."/>
            <person name="Mikhailova N."/>
            <person name="Liu Z."/>
            <person name="Li T."/>
            <person name="Zhao F."/>
            <person name="Overmann J."/>
            <person name="Bryant D.A."/>
            <person name="Richardson P."/>
        </authorList>
    </citation>
    <scope>NUCLEOTIDE SEQUENCE [LARGE SCALE GENOMIC DNA]</scope>
    <source>
        <strain evidence="3">DSM 5477 / BU-1</strain>
    </source>
</reference>
<protein>
    <submittedName>
        <fullName evidence="2">NAD-dependent epimerase/dehydratase</fullName>
    </submittedName>
</protein>
<proteinExistence type="predicted"/>
<dbReference type="Gene3D" id="3.40.50.720">
    <property type="entry name" value="NAD(P)-binding Rossmann-like Domain"/>
    <property type="match status" value="1"/>
</dbReference>
<evidence type="ECO:0000259" key="1">
    <source>
        <dbReference type="Pfam" id="PF01370"/>
    </source>
</evidence>
<dbReference type="KEGG" id="pph:Ppha_2578"/>
<dbReference type="AlphaFoldDB" id="B4SFG1"/>
<feature type="domain" description="NAD-dependent epimerase/dehydratase" evidence="1">
    <location>
        <begin position="8"/>
        <end position="223"/>
    </location>
</feature>
<organism evidence="2 3">
    <name type="scientific">Pelodictyon phaeoclathratiforme (strain DSM 5477 / BU-1)</name>
    <dbReference type="NCBI Taxonomy" id="324925"/>
    <lineage>
        <taxon>Bacteria</taxon>
        <taxon>Pseudomonadati</taxon>
        <taxon>Chlorobiota</taxon>
        <taxon>Chlorobiia</taxon>
        <taxon>Chlorobiales</taxon>
        <taxon>Chlorobiaceae</taxon>
        <taxon>Chlorobium/Pelodictyon group</taxon>
        <taxon>Pelodictyon</taxon>
    </lineage>
</organism>
<accession>B4SFG1</accession>